<protein>
    <submittedName>
        <fullName evidence="2">Uncharacterized protein</fullName>
    </submittedName>
</protein>
<dbReference type="PATRIC" id="fig|1710894.3.peg.334"/>
<reference evidence="2 3" key="1">
    <citation type="submission" date="2015-09" db="EMBL/GenBank/DDBJ databases">
        <title>Whole genome shotgun sequence assembly of Aphanizomenon flos-aquae UKL13.</title>
        <authorList>
            <person name="Driscoll C."/>
        </authorList>
    </citation>
    <scope>NUCLEOTIDE SEQUENCE [LARGE SCALE GENOMIC DNA]</scope>
    <source>
        <strain evidence="2">MDT13</strain>
    </source>
</reference>
<organism evidence="2 3">
    <name type="scientific">Aphanizomenon flos-aquae LD13</name>
    <dbReference type="NCBI Taxonomy" id="1710894"/>
    <lineage>
        <taxon>Bacteria</taxon>
        <taxon>Bacillati</taxon>
        <taxon>Cyanobacteriota</taxon>
        <taxon>Cyanophyceae</taxon>
        <taxon>Nostocales</taxon>
        <taxon>Aphanizomenonaceae</taxon>
        <taxon>Aphanizomenon</taxon>
    </lineage>
</organism>
<dbReference type="EMBL" id="LJOY01000004">
    <property type="protein sequence ID" value="OBQ27043.1"/>
    <property type="molecule type" value="Genomic_DNA"/>
</dbReference>
<dbReference type="Proteomes" id="UP000092382">
    <property type="component" value="Unassembled WGS sequence"/>
</dbReference>
<dbReference type="STRING" id="1803587.GCA_001593825_00251"/>
<evidence type="ECO:0000313" key="3">
    <source>
        <dbReference type="Proteomes" id="UP000092382"/>
    </source>
</evidence>
<proteinExistence type="predicted"/>
<dbReference type="AlphaFoldDB" id="A0A1B7W1A3"/>
<gene>
    <name evidence="2" type="ORF">AN481_02030</name>
</gene>
<sequence length="281" mass="29912">MLVFTFIQSTLNKHFNPDQITMLKIRTFILALTLTPVLALNWQQPGQSQTSPSLGSAGSMSGAPSLGPAGSMSGSPSLDIAGGRSGSPSLDIAGGRSGARFSAVRRGSGKLLITTEGQNKVNRVAVRILTRSNNRIVVGFKQGGPGRRGASDRLTQLLANAGVRPGLGRQFTLIFINIFRPVSASTTPSFRSVQLPQKDLVASTKALKESKIIAQVGDDQLNMGEDIIPTVEVDINELNNAINTYNQIIDESSPVTLQALSQNQDFMEIGNALKELRAAVN</sequence>
<evidence type="ECO:0000313" key="2">
    <source>
        <dbReference type="EMBL" id="OBQ27043.1"/>
    </source>
</evidence>
<accession>A0A1B7W1A3</accession>
<feature type="compositionally biased region" description="Polar residues" evidence="1">
    <location>
        <begin position="45"/>
        <end position="59"/>
    </location>
</feature>
<name>A0A1B7W1A3_APHFL</name>
<feature type="region of interest" description="Disordered" evidence="1">
    <location>
        <begin position="45"/>
        <end position="80"/>
    </location>
</feature>
<comment type="caution">
    <text evidence="2">The sequence shown here is derived from an EMBL/GenBank/DDBJ whole genome shotgun (WGS) entry which is preliminary data.</text>
</comment>
<evidence type="ECO:0000256" key="1">
    <source>
        <dbReference type="SAM" id="MobiDB-lite"/>
    </source>
</evidence>